<dbReference type="SUPFAM" id="SSF56112">
    <property type="entry name" value="Protein kinase-like (PK-like)"/>
    <property type="match status" value="1"/>
</dbReference>
<keyword evidence="7 13" id="KW-0812">Transmembrane</keyword>
<dbReference type="GO" id="GO:0005524">
    <property type="term" value="F:ATP binding"/>
    <property type="evidence" value="ECO:0007669"/>
    <property type="project" value="UniProtKB-KW"/>
</dbReference>
<dbReference type="NCBIfam" id="TIGR01982">
    <property type="entry name" value="UbiB"/>
    <property type="match status" value="1"/>
</dbReference>
<evidence type="ECO:0000256" key="3">
    <source>
        <dbReference type="ARBA" id="ARBA00022475"/>
    </source>
</evidence>
<keyword evidence="16" id="KW-1185">Reference proteome</keyword>
<keyword evidence="4" id="KW-0997">Cell inner membrane</keyword>
<dbReference type="Pfam" id="PF03109">
    <property type="entry name" value="ABC1"/>
    <property type="match status" value="1"/>
</dbReference>
<evidence type="ECO:0000256" key="2">
    <source>
        <dbReference type="ARBA" id="ARBA00009670"/>
    </source>
</evidence>
<keyword evidence="6" id="KW-0831">Ubiquinone biosynthesis</keyword>
<evidence type="ECO:0000256" key="10">
    <source>
        <dbReference type="ARBA" id="ARBA00022840"/>
    </source>
</evidence>
<evidence type="ECO:0000313" key="16">
    <source>
        <dbReference type="Proteomes" id="UP000295678"/>
    </source>
</evidence>
<evidence type="ECO:0000256" key="8">
    <source>
        <dbReference type="ARBA" id="ARBA00022741"/>
    </source>
</evidence>
<keyword evidence="9" id="KW-0418">Kinase</keyword>
<dbReference type="PANTHER" id="PTHR10566:SF113">
    <property type="entry name" value="PROTEIN ACTIVITY OF BC1 COMPLEX KINASE 7, CHLOROPLASTIC"/>
    <property type="match status" value="1"/>
</dbReference>
<dbReference type="OrthoDB" id="9795390at2"/>
<dbReference type="InterPro" id="IPR045308">
    <property type="entry name" value="UbiB_bact"/>
</dbReference>
<sequence length="522" mass="57613">MLRSVAHLARLAHAGLILCREHALDRVDPTDLPAGPASAIRLGQFLGRVIGRRDRREARLAAAFTRLGPSWIKLGQFLATRRDVVGDEMAADLASLQDRLPPFSDTIARQAIEAALGRPVDEVFDTLGPPVAAASIAQVHKATAEGRELAVKVLRPGIEQRFRRDLETFFFAARLIERVDPQARRLRPVDAVATLARSVAIEMDLRLEAAAISEMTENTAGDEGFRIPRVDWNRSAKRVLTLEWVEGTPIADRAALEAAGHDLKRLGALVIQSFLRQALRDGFFHADMHQGNLFVDAHGNVVAVDFGIMGRLGAKERRFLAEILWGFIRRDYRRTAEVHFEAGYVPDTHTVEEFAQALRAIGEPLRDKTAREISMARLLSQLFEVTELFDMRTRPELLLLQKTMVVVEGVARHLDPELDMWTTAEPVVGEWIRRHLGPQGALSSAAEGAASLGRLLFTAPDLLARGERIAAGLADMARDGFHLDDASVRAIARAEARRTRSGRIALWIGALALVAIAAAMWS</sequence>
<accession>A0A4R3ME01</accession>
<keyword evidence="10" id="KW-0067">ATP-binding</keyword>
<dbReference type="InterPro" id="IPR011009">
    <property type="entry name" value="Kinase-like_dom_sf"/>
</dbReference>
<dbReference type="PANTHER" id="PTHR10566">
    <property type="entry name" value="CHAPERONE-ACTIVITY OF BC1 COMPLEX CABC1 -RELATED"/>
    <property type="match status" value="1"/>
</dbReference>
<evidence type="ECO:0000256" key="7">
    <source>
        <dbReference type="ARBA" id="ARBA00022692"/>
    </source>
</evidence>
<comment type="similarity">
    <text evidence="2">Belongs to the protein kinase superfamily. ADCK protein kinase family.</text>
</comment>
<dbReference type="Proteomes" id="UP000295678">
    <property type="component" value="Unassembled WGS sequence"/>
</dbReference>
<evidence type="ECO:0000256" key="12">
    <source>
        <dbReference type="ARBA" id="ARBA00023136"/>
    </source>
</evidence>
<organism evidence="15 16">
    <name type="scientific">Tepidamorphus gemmatus</name>
    <dbReference type="NCBI Taxonomy" id="747076"/>
    <lineage>
        <taxon>Bacteria</taxon>
        <taxon>Pseudomonadati</taxon>
        <taxon>Pseudomonadota</taxon>
        <taxon>Alphaproteobacteria</taxon>
        <taxon>Hyphomicrobiales</taxon>
        <taxon>Tepidamorphaceae</taxon>
        <taxon>Tepidamorphus</taxon>
    </lineage>
</organism>
<dbReference type="CDD" id="cd13972">
    <property type="entry name" value="UbiB"/>
    <property type="match status" value="1"/>
</dbReference>
<evidence type="ECO:0000256" key="5">
    <source>
        <dbReference type="ARBA" id="ARBA00022679"/>
    </source>
</evidence>
<keyword evidence="3" id="KW-1003">Cell membrane</keyword>
<dbReference type="RefSeq" id="WP_132805887.1">
    <property type="nucleotide sequence ID" value="NZ_SMAK01000003.1"/>
</dbReference>
<protein>
    <submittedName>
        <fullName evidence="15">2-octaprenylphenol hydroxylase</fullName>
    </submittedName>
</protein>
<feature type="transmembrane region" description="Helical" evidence="13">
    <location>
        <begin position="504"/>
        <end position="521"/>
    </location>
</feature>
<proteinExistence type="inferred from homology"/>
<evidence type="ECO:0000256" key="9">
    <source>
        <dbReference type="ARBA" id="ARBA00022777"/>
    </source>
</evidence>
<evidence type="ECO:0000259" key="14">
    <source>
        <dbReference type="Pfam" id="PF03109"/>
    </source>
</evidence>
<keyword evidence="8" id="KW-0547">Nucleotide-binding</keyword>
<keyword evidence="12 13" id="KW-0472">Membrane</keyword>
<keyword evidence="11 13" id="KW-1133">Transmembrane helix</keyword>
<keyword evidence="5" id="KW-0808">Transferase</keyword>
<evidence type="ECO:0000313" key="15">
    <source>
        <dbReference type="EMBL" id="TCT12004.1"/>
    </source>
</evidence>
<dbReference type="AlphaFoldDB" id="A0A4R3ME01"/>
<dbReference type="EMBL" id="SMAK01000003">
    <property type="protein sequence ID" value="TCT12004.1"/>
    <property type="molecule type" value="Genomic_DNA"/>
</dbReference>
<evidence type="ECO:0000256" key="1">
    <source>
        <dbReference type="ARBA" id="ARBA00005020"/>
    </source>
</evidence>
<comment type="caution">
    <text evidence="15">The sequence shown here is derived from an EMBL/GenBank/DDBJ whole genome shotgun (WGS) entry which is preliminary data.</text>
</comment>
<feature type="domain" description="ABC1 atypical kinase-like" evidence="14">
    <location>
        <begin position="96"/>
        <end position="339"/>
    </location>
</feature>
<gene>
    <name evidence="15" type="ORF">EDC22_103317</name>
</gene>
<dbReference type="UniPathway" id="UPA00232"/>
<name>A0A4R3ME01_9HYPH</name>
<evidence type="ECO:0000256" key="13">
    <source>
        <dbReference type="SAM" id="Phobius"/>
    </source>
</evidence>
<comment type="pathway">
    <text evidence="1">Cofactor biosynthesis; ubiquinone biosynthesis [regulation].</text>
</comment>
<evidence type="ECO:0000256" key="6">
    <source>
        <dbReference type="ARBA" id="ARBA00022688"/>
    </source>
</evidence>
<dbReference type="GO" id="GO:0006744">
    <property type="term" value="P:ubiquinone biosynthetic process"/>
    <property type="evidence" value="ECO:0007669"/>
    <property type="project" value="UniProtKB-UniPathway"/>
</dbReference>
<evidence type="ECO:0000256" key="4">
    <source>
        <dbReference type="ARBA" id="ARBA00022519"/>
    </source>
</evidence>
<evidence type="ECO:0000256" key="11">
    <source>
        <dbReference type="ARBA" id="ARBA00022989"/>
    </source>
</evidence>
<dbReference type="InterPro" id="IPR004147">
    <property type="entry name" value="ABC1_dom"/>
</dbReference>
<dbReference type="InterPro" id="IPR050154">
    <property type="entry name" value="UbiB_kinase"/>
</dbReference>
<reference evidence="15 16" key="1">
    <citation type="submission" date="2019-03" db="EMBL/GenBank/DDBJ databases">
        <title>Genomic Encyclopedia of Type Strains, Phase IV (KMG-IV): sequencing the most valuable type-strain genomes for metagenomic binning, comparative biology and taxonomic classification.</title>
        <authorList>
            <person name="Goeker M."/>
        </authorList>
    </citation>
    <scope>NUCLEOTIDE SEQUENCE [LARGE SCALE GENOMIC DNA]</scope>
    <source>
        <strain evidence="15 16">DSM 19345</strain>
    </source>
</reference>
<dbReference type="InterPro" id="IPR010232">
    <property type="entry name" value="UbiB"/>
</dbReference>
<dbReference type="GO" id="GO:0016301">
    <property type="term" value="F:kinase activity"/>
    <property type="evidence" value="ECO:0007669"/>
    <property type="project" value="UniProtKB-KW"/>
</dbReference>